<comment type="caution">
    <text evidence="2">The sequence shown here is derived from an EMBL/GenBank/DDBJ whole genome shotgun (WGS) entry which is preliminary data.</text>
</comment>
<proteinExistence type="predicted"/>
<evidence type="ECO:0000256" key="1">
    <source>
        <dbReference type="SAM" id="MobiDB-lite"/>
    </source>
</evidence>
<evidence type="ECO:0000313" key="2">
    <source>
        <dbReference type="EMBL" id="CAK9066248.1"/>
    </source>
</evidence>
<gene>
    <name evidence="2" type="ORF">SCF082_LOCUS33767</name>
</gene>
<name>A0ABP0NS06_9DINO</name>
<reference evidence="2 3" key="1">
    <citation type="submission" date="2024-02" db="EMBL/GenBank/DDBJ databases">
        <authorList>
            <person name="Chen Y."/>
            <person name="Shah S."/>
            <person name="Dougan E. K."/>
            <person name="Thang M."/>
            <person name="Chan C."/>
        </authorList>
    </citation>
    <scope>NUCLEOTIDE SEQUENCE [LARGE SCALE GENOMIC DNA]</scope>
</reference>
<feature type="non-terminal residue" evidence="2">
    <location>
        <position position="1"/>
    </location>
</feature>
<sequence>ARAGCHPSSMKTVSPGPRTGHVLPRMLNPTPRSTHGRGRTRRRTQIVSQMVSRRPPGQLVLCWWCWPWVSCWRPVLGQPWPSGDNGADPVRAREWRWRAQRGRLNTNCKMQVLRPRHSGLVLKAVKGAGMPIHQDPFNFGNLFLVVTLLFPEAMPETVTAPLRRMLGAEETRSENMEDLEEVFCEDLDPLQSAKASKKVTTQAYDEDDERHGLECKQQ</sequence>
<feature type="region of interest" description="Disordered" evidence="1">
    <location>
        <begin position="194"/>
        <end position="218"/>
    </location>
</feature>
<keyword evidence="3" id="KW-1185">Reference proteome</keyword>
<organism evidence="2 3">
    <name type="scientific">Durusdinium trenchii</name>
    <dbReference type="NCBI Taxonomy" id="1381693"/>
    <lineage>
        <taxon>Eukaryota</taxon>
        <taxon>Sar</taxon>
        <taxon>Alveolata</taxon>
        <taxon>Dinophyceae</taxon>
        <taxon>Suessiales</taxon>
        <taxon>Symbiodiniaceae</taxon>
        <taxon>Durusdinium</taxon>
    </lineage>
</organism>
<evidence type="ECO:0000313" key="3">
    <source>
        <dbReference type="Proteomes" id="UP001642464"/>
    </source>
</evidence>
<protein>
    <submittedName>
        <fullName evidence="2">Chaperone protein dnaJ 2 (AtDjA2)</fullName>
    </submittedName>
</protein>
<feature type="compositionally biased region" description="Basic and acidic residues" evidence="1">
    <location>
        <begin position="209"/>
        <end position="218"/>
    </location>
</feature>
<dbReference type="EMBL" id="CAXAMM010030280">
    <property type="protein sequence ID" value="CAK9066248.1"/>
    <property type="molecule type" value="Genomic_DNA"/>
</dbReference>
<dbReference type="Proteomes" id="UP001642464">
    <property type="component" value="Unassembled WGS sequence"/>
</dbReference>
<accession>A0ABP0NS06</accession>
<feature type="region of interest" description="Disordered" evidence="1">
    <location>
        <begin position="1"/>
        <end position="41"/>
    </location>
</feature>